<dbReference type="Gene3D" id="3.40.50.10130">
    <property type="match status" value="1"/>
</dbReference>
<name>A0AAW2XRC9_9LAMI</name>
<dbReference type="PANTHER" id="PTHR12749:SF0">
    <property type="entry name" value="DNA EXCISION REPAIR PROTEIN ERCC-1"/>
    <property type="match status" value="1"/>
</dbReference>
<comment type="subcellular location">
    <subcellularLocation>
        <location evidence="1">Nucleus</location>
    </subcellularLocation>
</comment>
<sequence length="369" mass="41926">MENRGGPENRQQKNHNEKQKDTSFIIRIPSYEEVVEGSEPKTTQRSLFNPSPSFSQAFNFIKNTEFYTTPPLPSPSQPSEVSQSPSQAPLQVPSTSVSSAGGSRNSILVSHRQKGNPLLKHIRNVRWAFADIVCDYLLGQNACALYLSLRYHLLHPDYLYFRIRELQKNFKLRVVLCHVDVEDVVKPLLEVTKTALLHDCTLLCCWSLEECGRYLETIKVYENKPADLIQGQMDMDYQSRLNHALTAVRHVNKTDVVTLGSTFGVKRLYDTFHEPFKRAVPNHAPVSENPIDSHGLTSESERKEDEKETLDTSKRQKKEAEVSVRSALKAAFAKYPRAIGKKSDTIVQDKREEKTVTAQQVNEEDDHAS</sequence>
<evidence type="ECO:0000259" key="8">
    <source>
        <dbReference type="Pfam" id="PF03834"/>
    </source>
</evidence>
<keyword evidence="4" id="KW-0238">DNA-binding</keyword>
<dbReference type="Pfam" id="PF03834">
    <property type="entry name" value="Rad10"/>
    <property type="match status" value="1"/>
</dbReference>
<feature type="region of interest" description="Disordered" evidence="7">
    <location>
        <begin position="31"/>
        <end position="50"/>
    </location>
</feature>
<dbReference type="GO" id="GO:0070914">
    <property type="term" value="P:UV-damage excision repair"/>
    <property type="evidence" value="ECO:0007669"/>
    <property type="project" value="TreeGrafter"/>
</dbReference>
<feature type="region of interest" description="Disordered" evidence="7">
    <location>
        <begin position="341"/>
        <end position="369"/>
    </location>
</feature>
<dbReference type="GO" id="GO:0070522">
    <property type="term" value="C:ERCC4-ERCC1 complex"/>
    <property type="evidence" value="ECO:0007669"/>
    <property type="project" value="TreeGrafter"/>
</dbReference>
<evidence type="ECO:0000256" key="3">
    <source>
        <dbReference type="ARBA" id="ARBA00022763"/>
    </source>
</evidence>
<dbReference type="InterPro" id="IPR004579">
    <property type="entry name" value="ERCC1/RAD10/SWI10"/>
</dbReference>
<evidence type="ECO:0000256" key="6">
    <source>
        <dbReference type="ARBA" id="ARBA00023242"/>
    </source>
</evidence>
<evidence type="ECO:0000256" key="1">
    <source>
        <dbReference type="ARBA" id="ARBA00004123"/>
    </source>
</evidence>
<dbReference type="GO" id="GO:0006312">
    <property type="term" value="P:mitotic recombination"/>
    <property type="evidence" value="ECO:0007669"/>
    <property type="project" value="TreeGrafter"/>
</dbReference>
<accession>A0AAW2XRC9</accession>
<keyword evidence="3" id="KW-0227">DNA damage</keyword>
<evidence type="ECO:0000256" key="5">
    <source>
        <dbReference type="ARBA" id="ARBA00023204"/>
    </source>
</evidence>
<proteinExistence type="inferred from homology"/>
<reference evidence="9" key="1">
    <citation type="submission" date="2020-06" db="EMBL/GenBank/DDBJ databases">
        <authorList>
            <person name="Li T."/>
            <person name="Hu X."/>
            <person name="Zhang T."/>
            <person name="Song X."/>
            <person name="Zhang H."/>
            <person name="Dai N."/>
            <person name="Sheng W."/>
            <person name="Hou X."/>
            <person name="Wei L."/>
        </authorList>
    </citation>
    <scope>NUCLEOTIDE SEQUENCE</scope>
    <source>
        <strain evidence="9">KEN1</strain>
        <tissue evidence="9">Leaf</tissue>
    </source>
</reference>
<feature type="compositionally biased region" description="Low complexity" evidence="7">
    <location>
        <begin position="77"/>
        <end position="89"/>
    </location>
</feature>
<comment type="similarity">
    <text evidence="2">Belongs to the ERCC1/RAD10/SWI10 family.</text>
</comment>
<feature type="compositionally biased region" description="Basic and acidic residues" evidence="7">
    <location>
        <begin position="341"/>
        <end position="355"/>
    </location>
</feature>
<dbReference type="GO" id="GO:0006302">
    <property type="term" value="P:double-strand break repair"/>
    <property type="evidence" value="ECO:0007669"/>
    <property type="project" value="UniProtKB-ARBA"/>
</dbReference>
<dbReference type="CDD" id="cd22325">
    <property type="entry name" value="ERCC1_C-like"/>
    <property type="match status" value="1"/>
</dbReference>
<dbReference type="InterPro" id="IPR011335">
    <property type="entry name" value="Restrct_endonuc-II-like"/>
</dbReference>
<keyword evidence="5" id="KW-0234">DNA repair</keyword>
<dbReference type="NCBIfam" id="TIGR00597">
    <property type="entry name" value="rad10"/>
    <property type="match status" value="1"/>
</dbReference>
<dbReference type="PANTHER" id="PTHR12749">
    <property type="entry name" value="EXCISION REPAIR CROSS-COMPLEMENTING 1 ERCC1"/>
    <property type="match status" value="1"/>
</dbReference>
<dbReference type="EMBL" id="JACGWN010000003">
    <property type="protein sequence ID" value="KAL0456688.1"/>
    <property type="molecule type" value="Genomic_DNA"/>
</dbReference>
<evidence type="ECO:0000256" key="2">
    <source>
        <dbReference type="ARBA" id="ARBA00008283"/>
    </source>
</evidence>
<feature type="compositionally biased region" description="Polar residues" evidence="7">
    <location>
        <begin position="40"/>
        <end position="50"/>
    </location>
</feature>
<feature type="compositionally biased region" description="Polar residues" evidence="7">
    <location>
        <begin position="92"/>
        <end position="103"/>
    </location>
</feature>
<dbReference type="AlphaFoldDB" id="A0AAW2XRC9"/>
<feature type="compositionally biased region" description="Basic and acidic residues" evidence="7">
    <location>
        <begin position="1"/>
        <end position="21"/>
    </location>
</feature>
<feature type="domain" description="ERCC1-like central" evidence="8">
    <location>
        <begin position="106"/>
        <end position="219"/>
    </location>
</feature>
<feature type="region of interest" description="Disordered" evidence="7">
    <location>
        <begin position="69"/>
        <end position="103"/>
    </location>
</feature>
<reference evidence="9" key="2">
    <citation type="journal article" date="2024" name="Plant">
        <title>Genomic evolution and insights into agronomic trait innovations of Sesamum species.</title>
        <authorList>
            <person name="Miao H."/>
            <person name="Wang L."/>
            <person name="Qu L."/>
            <person name="Liu H."/>
            <person name="Sun Y."/>
            <person name="Le M."/>
            <person name="Wang Q."/>
            <person name="Wei S."/>
            <person name="Zheng Y."/>
            <person name="Lin W."/>
            <person name="Duan Y."/>
            <person name="Cao H."/>
            <person name="Xiong S."/>
            <person name="Wang X."/>
            <person name="Wei L."/>
            <person name="Li C."/>
            <person name="Ma Q."/>
            <person name="Ju M."/>
            <person name="Zhao R."/>
            <person name="Li G."/>
            <person name="Mu C."/>
            <person name="Tian Q."/>
            <person name="Mei H."/>
            <person name="Zhang T."/>
            <person name="Gao T."/>
            <person name="Zhang H."/>
        </authorList>
    </citation>
    <scope>NUCLEOTIDE SEQUENCE</scope>
    <source>
        <strain evidence="9">KEN1</strain>
    </source>
</reference>
<dbReference type="FunFam" id="3.40.50.10130:FF:000001">
    <property type="entry name" value="DNA excision repair protein ERCC-1"/>
    <property type="match status" value="1"/>
</dbReference>
<comment type="caution">
    <text evidence="9">The sequence shown here is derived from an EMBL/GenBank/DDBJ whole genome shotgun (WGS) entry which is preliminary data.</text>
</comment>
<organism evidence="9">
    <name type="scientific">Sesamum latifolium</name>
    <dbReference type="NCBI Taxonomy" id="2727402"/>
    <lineage>
        <taxon>Eukaryota</taxon>
        <taxon>Viridiplantae</taxon>
        <taxon>Streptophyta</taxon>
        <taxon>Embryophyta</taxon>
        <taxon>Tracheophyta</taxon>
        <taxon>Spermatophyta</taxon>
        <taxon>Magnoliopsida</taxon>
        <taxon>eudicotyledons</taxon>
        <taxon>Gunneridae</taxon>
        <taxon>Pentapetalae</taxon>
        <taxon>asterids</taxon>
        <taxon>lamiids</taxon>
        <taxon>Lamiales</taxon>
        <taxon>Pedaliaceae</taxon>
        <taxon>Sesamum</taxon>
    </lineage>
</organism>
<evidence type="ECO:0000256" key="7">
    <source>
        <dbReference type="SAM" id="MobiDB-lite"/>
    </source>
</evidence>
<dbReference type="Gene3D" id="1.10.150.20">
    <property type="entry name" value="5' to 3' exonuclease, C-terminal subdomain"/>
    <property type="match status" value="1"/>
</dbReference>
<dbReference type="GO" id="GO:0000110">
    <property type="term" value="C:nucleotide-excision repair factor 1 complex"/>
    <property type="evidence" value="ECO:0007669"/>
    <property type="project" value="TreeGrafter"/>
</dbReference>
<evidence type="ECO:0000256" key="4">
    <source>
        <dbReference type="ARBA" id="ARBA00023125"/>
    </source>
</evidence>
<dbReference type="GO" id="GO:0003684">
    <property type="term" value="F:damaged DNA binding"/>
    <property type="evidence" value="ECO:0007669"/>
    <property type="project" value="InterPro"/>
</dbReference>
<feature type="compositionally biased region" description="Basic and acidic residues" evidence="7">
    <location>
        <begin position="299"/>
        <end position="322"/>
    </location>
</feature>
<feature type="region of interest" description="Disordered" evidence="7">
    <location>
        <begin position="1"/>
        <end position="26"/>
    </location>
</feature>
<keyword evidence="6" id="KW-0539">Nucleus</keyword>
<dbReference type="SUPFAM" id="SSF52980">
    <property type="entry name" value="Restriction endonuclease-like"/>
    <property type="match status" value="1"/>
</dbReference>
<dbReference type="InterPro" id="IPR047260">
    <property type="entry name" value="ERCC1-like_central_dom"/>
</dbReference>
<feature type="region of interest" description="Disordered" evidence="7">
    <location>
        <begin position="280"/>
        <end position="323"/>
    </location>
</feature>
<protein>
    <submittedName>
        <fullName evidence="9">DNA excision repair protein ERCC-1</fullName>
    </submittedName>
</protein>
<dbReference type="GO" id="GO:0003697">
    <property type="term" value="F:single-stranded DNA binding"/>
    <property type="evidence" value="ECO:0007669"/>
    <property type="project" value="TreeGrafter"/>
</dbReference>
<gene>
    <name evidence="9" type="ORF">Slati_1008000</name>
</gene>
<evidence type="ECO:0000313" key="9">
    <source>
        <dbReference type="EMBL" id="KAL0456688.1"/>
    </source>
</evidence>